<dbReference type="EMBL" id="PDKJ01000005">
    <property type="protein sequence ID" value="RXJ68656.1"/>
    <property type="molecule type" value="Genomic_DNA"/>
</dbReference>
<name>A0A4Q0YDU5_9BACT</name>
<gene>
    <name evidence="1" type="ORF">CRV08_07495</name>
</gene>
<protein>
    <submittedName>
        <fullName evidence="1">Uncharacterized protein</fullName>
    </submittedName>
</protein>
<comment type="caution">
    <text evidence="1">The sequence shown here is derived from an EMBL/GenBank/DDBJ whole genome shotgun (WGS) entry which is preliminary data.</text>
</comment>
<dbReference type="Proteomes" id="UP000290172">
    <property type="component" value="Unassembled WGS sequence"/>
</dbReference>
<proteinExistence type="predicted"/>
<organism evidence="1 2">
    <name type="scientific">Halarcobacter ebronensis</name>
    <dbReference type="NCBI Taxonomy" id="1462615"/>
    <lineage>
        <taxon>Bacteria</taxon>
        <taxon>Pseudomonadati</taxon>
        <taxon>Campylobacterota</taxon>
        <taxon>Epsilonproteobacteria</taxon>
        <taxon>Campylobacterales</taxon>
        <taxon>Arcobacteraceae</taxon>
        <taxon>Halarcobacter</taxon>
    </lineage>
</organism>
<evidence type="ECO:0000313" key="2">
    <source>
        <dbReference type="Proteomes" id="UP000290172"/>
    </source>
</evidence>
<reference evidence="1 2" key="1">
    <citation type="submission" date="2017-10" db="EMBL/GenBank/DDBJ databases">
        <title>Genomics of the genus Arcobacter.</title>
        <authorList>
            <person name="Perez-Cataluna A."/>
            <person name="Figueras M.J."/>
        </authorList>
    </citation>
    <scope>NUCLEOTIDE SEQUENCE [LARGE SCALE GENOMIC DNA]</scope>
    <source>
        <strain evidence="1 2">CECT 8993</strain>
    </source>
</reference>
<evidence type="ECO:0000313" key="1">
    <source>
        <dbReference type="EMBL" id="RXJ68656.1"/>
    </source>
</evidence>
<dbReference type="AlphaFoldDB" id="A0A4Q0YDU5"/>
<accession>A0A4Q0YDU5</accession>
<sequence>MNYKKELIEMIVEELLNKTVSKKIIKKFEPKSLLGEEEKLIHNTKLLQELESLELDFELQTLTSTDLKRLIGKDMDQKQVLDLCQSLKCINFTFDYVCKDSYTMDFYNYFNEVMVSISRTGLITIKLLMSDKILLKDNQI</sequence>
<dbReference type="RefSeq" id="WP_128980675.1">
    <property type="nucleotide sequence ID" value="NZ_PDKJ01000005.1"/>
</dbReference>